<evidence type="ECO:0000256" key="1">
    <source>
        <dbReference type="ARBA" id="ARBA00004418"/>
    </source>
</evidence>
<protein>
    <recommendedName>
        <fullName evidence="6">Probable sugar-binding periplasmic protein</fullName>
    </recommendedName>
</protein>
<accession>N9U6E5</accession>
<organism evidence="8 9">
    <name type="scientific">Aeromonas diversa CDC 2478-85</name>
    <dbReference type="NCBI Taxonomy" id="1268237"/>
    <lineage>
        <taxon>Bacteria</taxon>
        <taxon>Pseudomonadati</taxon>
        <taxon>Pseudomonadota</taxon>
        <taxon>Gammaproteobacteria</taxon>
        <taxon>Aeromonadales</taxon>
        <taxon>Aeromonadaceae</taxon>
        <taxon>Aeromonas</taxon>
    </lineage>
</organism>
<keyword evidence="9" id="KW-1185">Reference proteome</keyword>
<dbReference type="eggNOG" id="COG1653">
    <property type="taxonomic scope" value="Bacteria"/>
</dbReference>
<dbReference type="Gene3D" id="3.40.190.10">
    <property type="entry name" value="Periplasmic binding protein-like II"/>
    <property type="match status" value="2"/>
</dbReference>
<dbReference type="SUPFAM" id="SSF53850">
    <property type="entry name" value="Periplasmic binding protein-like II"/>
    <property type="match status" value="1"/>
</dbReference>
<keyword evidence="4 7" id="KW-0732">Signal</keyword>
<sequence length="412" mass="45965">MKRLLLAALLMVQIGQAAELEFMHWWTSRGERRAVAELAETLKQNGLPLREVPVPGGGGDNARTILQARTLSGSPPHLALLQGPTISSWAALGLLHPLPLSHPLPPLVEKIHRVNDEMVALPIALHRLNWLWLNRRELDRNRLAPPTDWEMLVVTLERLRQAGRPGLAIGNDPWQIAQLFENLLFGLGGPDLYHRLFVTLEPSALRAPATREALSYFRRIARTVAPVEALTWDQAALGLKEGRFAMQITGDWVLGEWLDDAGRLPPDLLCLPTPARQPGFIFNIDSLVMMRGAQHAPASTERLTELLSDPAFLQRFNRKKGAIPVQTDIALPGFNPCSRQARIDFIAALEHGSAVPSFSDSMATCPVIRNALLSELHRFFLDPRLSEKEMLKILERIRQGKELWCPTPVKAS</sequence>
<dbReference type="Pfam" id="PF13416">
    <property type="entry name" value="SBP_bac_8"/>
    <property type="match status" value="1"/>
</dbReference>
<dbReference type="PANTHER" id="PTHR43649">
    <property type="entry name" value="ARABINOSE-BINDING PROTEIN-RELATED"/>
    <property type="match status" value="1"/>
</dbReference>
<feature type="chain" id="PRO_5004154445" description="Probable sugar-binding periplasmic protein" evidence="7">
    <location>
        <begin position="18"/>
        <end position="412"/>
    </location>
</feature>
<comment type="caution">
    <text evidence="8">The sequence shown here is derived from an EMBL/GenBank/DDBJ whole genome shotgun (WGS) entry which is preliminary data.</text>
</comment>
<evidence type="ECO:0000256" key="5">
    <source>
        <dbReference type="ARBA" id="ARBA00049629"/>
    </source>
</evidence>
<dbReference type="Proteomes" id="UP000023775">
    <property type="component" value="Unassembled WGS sequence"/>
</dbReference>
<keyword evidence="3" id="KW-0813">Transport</keyword>
<evidence type="ECO:0000256" key="3">
    <source>
        <dbReference type="ARBA" id="ARBA00022448"/>
    </source>
</evidence>
<evidence type="ECO:0000313" key="8">
    <source>
        <dbReference type="EMBL" id="ENY73949.1"/>
    </source>
</evidence>
<comment type="subcellular location">
    <subcellularLocation>
        <location evidence="1">Periplasm</location>
    </subcellularLocation>
</comment>
<dbReference type="OrthoDB" id="5580590at2"/>
<gene>
    <name evidence="8" type="ORF">G114_00855</name>
</gene>
<evidence type="ECO:0000256" key="2">
    <source>
        <dbReference type="ARBA" id="ARBA00008520"/>
    </source>
</evidence>
<evidence type="ECO:0000256" key="4">
    <source>
        <dbReference type="ARBA" id="ARBA00022729"/>
    </source>
</evidence>
<dbReference type="GO" id="GO:0042597">
    <property type="term" value="C:periplasmic space"/>
    <property type="evidence" value="ECO:0007669"/>
    <property type="project" value="UniProtKB-SubCell"/>
</dbReference>
<reference evidence="8 9" key="1">
    <citation type="journal article" date="2013" name="Genome Announc.">
        <title>Draft Genome Sequence of the Aeromonas diversa Type Strain.</title>
        <authorList>
            <person name="Farfan M."/>
            <person name="Spataro N."/>
            <person name="Sanglas A."/>
            <person name="Albarral V."/>
            <person name="Loren J.G."/>
            <person name="Bosch E."/>
            <person name="Fuste M.C."/>
        </authorList>
    </citation>
    <scope>NUCLEOTIDE SEQUENCE [LARGE SCALE GENOMIC DNA]</scope>
    <source>
        <strain evidence="8 9">2478-85</strain>
    </source>
</reference>
<proteinExistence type="inferred from homology"/>
<dbReference type="InterPro" id="IPR006059">
    <property type="entry name" value="SBP"/>
</dbReference>
<keyword evidence="8" id="KW-0762">Sugar transport</keyword>
<dbReference type="AlphaFoldDB" id="N9U6E5"/>
<evidence type="ECO:0000313" key="9">
    <source>
        <dbReference type="Proteomes" id="UP000023775"/>
    </source>
</evidence>
<comment type="function">
    <text evidence="5">Part of a binding-protein-dependent transport system for a sugar.</text>
</comment>
<dbReference type="InterPro" id="IPR050490">
    <property type="entry name" value="Bact_solute-bd_prot1"/>
</dbReference>
<comment type="similarity">
    <text evidence="2">Belongs to the bacterial solute-binding protein 1 family.</text>
</comment>
<feature type="signal peptide" evidence="7">
    <location>
        <begin position="1"/>
        <end position="17"/>
    </location>
</feature>
<evidence type="ECO:0000256" key="7">
    <source>
        <dbReference type="SAM" id="SignalP"/>
    </source>
</evidence>
<name>N9U6E5_9GAMM</name>
<dbReference type="EMBL" id="APVG01000001">
    <property type="protein sequence ID" value="ENY73949.1"/>
    <property type="molecule type" value="Genomic_DNA"/>
</dbReference>
<dbReference type="RefSeq" id="WP_005345915.1">
    <property type="nucleotide sequence ID" value="NZ_APVG01000001.1"/>
</dbReference>
<dbReference type="PATRIC" id="fig|1268237.3.peg.170"/>
<evidence type="ECO:0000256" key="6">
    <source>
        <dbReference type="ARBA" id="ARBA00049753"/>
    </source>
</evidence>
<dbReference type="PANTHER" id="PTHR43649:SF28">
    <property type="entry name" value="BINDING PROTEIN COMPONENT OF ABC SUGAR TRANSPORTER-RELATED"/>
    <property type="match status" value="1"/>
</dbReference>